<evidence type="ECO:0000313" key="3">
    <source>
        <dbReference type="EnsemblPlants" id="PNT75392"/>
    </source>
</evidence>
<protein>
    <submittedName>
        <fullName evidence="2 3">Uncharacterized protein</fullName>
    </submittedName>
</protein>
<dbReference type="STRING" id="15368.I1GVS7"/>
<feature type="region of interest" description="Disordered" evidence="1">
    <location>
        <begin position="1"/>
        <end position="23"/>
    </location>
</feature>
<dbReference type="Gramene" id="PNT75392">
    <property type="protein sequence ID" value="PNT75392"/>
    <property type="gene ID" value="BRADI_1g31560v3"/>
</dbReference>
<accession>I1GVS7</accession>
<dbReference type="RefSeq" id="XP_010240226.1">
    <property type="nucleotide sequence ID" value="XM_010241924.3"/>
</dbReference>
<reference evidence="3" key="3">
    <citation type="submission" date="2018-08" db="UniProtKB">
        <authorList>
            <consortium name="EnsemblPlants"/>
        </authorList>
    </citation>
    <scope>IDENTIFICATION</scope>
    <source>
        <strain evidence="3">cv. Bd21</strain>
    </source>
</reference>
<evidence type="ECO:0000313" key="2">
    <source>
        <dbReference type="EMBL" id="PNT75392.1"/>
    </source>
</evidence>
<feature type="compositionally biased region" description="Basic and acidic residues" evidence="1">
    <location>
        <begin position="9"/>
        <end position="18"/>
    </location>
</feature>
<dbReference type="HOGENOM" id="CLU_188713_2_0_1"/>
<organism evidence="3">
    <name type="scientific">Brachypodium distachyon</name>
    <name type="common">Purple false brome</name>
    <name type="synonym">Trachynia distachya</name>
    <dbReference type="NCBI Taxonomy" id="15368"/>
    <lineage>
        <taxon>Eukaryota</taxon>
        <taxon>Viridiplantae</taxon>
        <taxon>Streptophyta</taxon>
        <taxon>Embryophyta</taxon>
        <taxon>Tracheophyta</taxon>
        <taxon>Spermatophyta</taxon>
        <taxon>Magnoliopsida</taxon>
        <taxon>Liliopsida</taxon>
        <taxon>Poales</taxon>
        <taxon>Poaceae</taxon>
        <taxon>BOP clade</taxon>
        <taxon>Pooideae</taxon>
        <taxon>Stipodae</taxon>
        <taxon>Brachypodieae</taxon>
        <taxon>Brachypodium</taxon>
    </lineage>
</organism>
<evidence type="ECO:0000313" key="4">
    <source>
        <dbReference type="Proteomes" id="UP000008810"/>
    </source>
</evidence>
<dbReference type="PANTHER" id="PTHR33320">
    <property type="entry name" value="METHIONYL-TRNA SYNTHETASE"/>
    <property type="match status" value="1"/>
</dbReference>
<dbReference type="EnsemblPlants" id="PNT75392">
    <property type="protein sequence ID" value="PNT75392"/>
    <property type="gene ID" value="BRADI_1g31560v3"/>
</dbReference>
<dbReference type="Proteomes" id="UP000008810">
    <property type="component" value="Chromosome 1"/>
</dbReference>
<name>I1GVS7_BRADI</name>
<dbReference type="eggNOG" id="ENOG502S7AP">
    <property type="taxonomic scope" value="Eukaryota"/>
</dbReference>
<keyword evidence="4" id="KW-1185">Reference proteome</keyword>
<reference evidence="2" key="2">
    <citation type="submission" date="2017-06" db="EMBL/GenBank/DDBJ databases">
        <title>WGS assembly of Brachypodium distachyon.</title>
        <authorList>
            <consortium name="The International Brachypodium Initiative"/>
            <person name="Lucas S."/>
            <person name="Harmon-Smith M."/>
            <person name="Lail K."/>
            <person name="Tice H."/>
            <person name="Grimwood J."/>
            <person name="Bruce D."/>
            <person name="Barry K."/>
            <person name="Shu S."/>
            <person name="Lindquist E."/>
            <person name="Wang M."/>
            <person name="Pitluck S."/>
            <person name="Vogel J.P."/>
            <person name="Garvin D.F."/>
            <person name="Mockler T.C."/>
            <person name="Schmutz J."/>
            <person name="Rokhsar D."/>
            <person name="Bevan M.W."/>
        </authorList>
    </citation>
    <scope>NUCLEOTIDE SEQUENCE</scope>
    <source>
        <strain evidence="2">Bd21</strain>
    </source>
</reference>
<dbReference type="AlphaFoldDB" id="I1GVS7"/>
<dbReference type="GeneID" id="100829271"/>
<dbReference type="OrthoDB" id="610577at2759"/>
<dbReference type="OMA" id="APGMCPY"/>
<dbReference type="KEGG" id="bdi:100829271"/>
<dbReference type="FunCoup" id="I1GVS7">
    <property type="interactions" value="547"/>
</dbReference>
<dbReference type="PANTHER" id="PTHR33320:SF33">
    <property type="entry name" value="OS06G0660400 PROTEIN"/>
    <property type="match status" value="1"/>
</dbReference>
<proteinExistence type="predicted"/>
<reference evidence="2 3" key="1">
    <citation type="journal article" date="2010" name="Nature">
        <title>Genome sequencing and analysis of the model grass Brachypodium distachyon.</title>
        <authorList>
            <consortium name="International Brachypodium Initiative"/>
        </authorList>
    </citation>
    <scope>NUCLEOTIDE SEQUENCE [LARGE SCALE GENOMIC DNA]</scope>
    <source>
        <strain evidence="2 3">Bd21</strain>
    </source>
</reference>
<dbReference type="EMBL" id="CM000880">
    <property type="protein sequence ID" value="PNT75392.1"/>
    <property type="molecule type" value="Genomic_DNA"/>
</dbReference>
<sequence>MSMEGSSSQKKEMERGTERPLGMGKVCGKEEKVVGMKKAPGSCPYCGGGVAATDVEAKLLLCFLPLCRRAKRRFACTACARRLVTYPAILHD</sequence>
<evidence type="ECO:0000256" key="1">
    <source>
        <dbReference type="SAM" id="MobiDB-lite"/>
    </source>
</evidence>
<gene>
    <name evidence="3" type="primary">LOC100829271</name>
    <name evidence="2" type="ORF">BRADI_1g31560v3</name>
</gene>